<comment type="caution">
    <text evidence="2">The sequence shown here is derived from an EMBL/GenBank/DDBJ whole genome shotgun (WGS) entry which is preliminary data.</text>
</comment>
<sequence>MQGVSQLLSHRHILPPTVSTNPATNVSGLGSQSGVSEHALSSDADENIGQLQLLAETVDKRKAQNRIAQRKHSHSTTVPTPSTLSLMATTRMTGDRETPAVTSMNRRSSLHRLSDLPELDDPNDPVRSWRMERKIAYLVDYAKTLGFRDFDSAVMAYYTSSFDIMSQAHDMQNFSRSRGLGSVLRAINTSAETWSEHQGHVYRVEVFKAAEHFYRAELPKVIDRGALQALEKHVQQDVTIRSHKSELLSQIPNLWTFLLELSEWNPPTSFEGLLYHYLSYQKATIVDKAL</sequence>
<evidence type="ECO:0000313" key="3">
    <source>
        <dbReference type="Proteomes" id="UP000813427"/>
    </source>
</evidence>
<evidence type="ECO:0000256" key="1">
    <source>
        <dbReference type="SAM" id="MobiDB-lite"/>
    </source>
</evidence>
<feature type="region of interest" description="Disordered" evidence="1">
    <location>
        <begin position="62"/>
        <end position="82"/>
    </location>
</feature>
<protein>
    <submittedName>
        <fullName evidence="2">Uncharacterized protein</fullName>
    </submittedName>
</protein>
<dbReference type="Proteomes" id="UP000813427">
    <property type="component" value="Unassembled WGS sequence"/>
</dbReference>
<dbReference type="AlphaFoldDB" id="A0A8K0RPF7"/>
<reference evidence="2" key="1">
    <citation type="journal article" date="2021" name="Nat. Commun.">
        <title>Genetic determinants of endophytism in the Arabidopsis root mycobiome.</title>
        <authorList>
            <person name="Mesny F."/>
            <person name="Miyauchi S."/>
            <person name="Thiergart T."/>
            <person name="Pickel B."/>
            <person name="Atanasova L."/>
            <person name="Karlsson M."/>
            <person name="Huettel B."/>
            <person name="Barry K.W."/>
            <person name="Haridas S."/>
            <person name="Chen C."/>
            <person name="Bauer D."/>
            <person name="Andreopoulos W."/>
            <person name="Pangilinan J."/>
            <person name="LaButti K."/>
            <person name="Riley R."/>
            <person name="Lipzen A."/>
            <person name="Clum A."/>
            <person name="Drula E."/>
            <person name="Henrissat B."/>
            <person name="Kohler A."/>
            <person name="Grigoriev I.V."/>
            <person name="Martin F.M."/>
            <person name="Hacquard S."/>
        </authorList>
    </citation>
    <scope>NUCLEOTIDE SEQUENCE</scope>
    <source>
        <strain evidence="2">MPI-SDFR-AT-0068</strain>
    </source>
</reference>
<dbReference type="EMBL" id="JAGPXF010000007">
    <property type="protein sequence ID" value="KAH7235338.1"/>
    <property type="molecule type" value="Genomic_DNA"/>
</dbReference>
<gene>
    <name evidence="2" type="ORF">BKA59DRAFT_458905</name>
</gene>
<keyword evidence="3" id="KW-1185">Reference proteome</keyword>
<feature type="compositionally biased region" description="Polar residues" evidence="1">
    <location>
        <begin position="17"/>
        <end position="35"/>
    </location>
</feature>
<accession>A0A8K0RPF7</accession>
<name>A0A8K0RPF7_9HYPO</name>
<evidence type="ECO:0000313" key="2">
    <source>
        <dbReference type="EMBL" id="KAH7235338.1"/>
    </source>
</evidence>
<dbReference type="OrthoDB" id="194358at2759"/>
<proteinExistence type="predicted"/>
<organism evidence="2 3">
    <name type="scientific">Fusarium tricinctum</name>
    <dbReference type="NCBI Taxonomy" id="61284"/>
    <lineage>
        <taxon>Eukaryota</taxon>
        <taxon>Fungi</taxon>
        <taxon>Dikarya</taxon>
        <taxon>Ascomycota</taxon>
        <taxon>Pezizomycotina</taxon>
        <taxon>Sordariomycetes</taxon>
        <taxon>Hypocreomycetidae</taxon>
        <taxon>Hypocreales</taxon>
        <taxon>Nectriaceae</taxon>
        <taxon>Fusarium</taxon>
        <taxon>Fusarium tricinctum species complex</taxon>
    </lineage>
</organism>
<feature type="region of interest" description="Disordered" evidence="1">
    <location>
        <begin position="1"/>
        <end position="42"/>
    </location>
</feature>